<dbReference type="PANTHER" id="PTHR37291">
    <property type="entry name" value="5-METHYLCYTOSINE-SPECIFIC RESTRICTION ENZYME B"/>
    <property type="match status" value="1"/>
</dbReference>
<dbReference type="GO" id="GO:0016887">
    <property type="term" value="F:ATP hydrolysis activity"/>
    <property type="evidence" value="ECO:0007669"/>
    <property type="project" value="InterPro"/>
</dbReference>
<dbReference type="PANTHER" id="PTHR37291:SF1">
    <property type="entry name" value="TYPE IV METHYL-DIRECTED RESTRICTION ENZYME ECOKMCRB SUBUNIT"/>
    <property type="match status" value="1"/>
</dbReference>
<accession>A0AAP2UIE7</accession>
<comment type="caution">
    <text evidence="3">The sequence shown here is derived from an EMBL/GenBank/DDBJ whole genome shotgun (WGS) entry which is preliminary data.</text>
</comment>
<dbReference type="EMBL" id="JANGBO010000004">
    <property type="protein sequence ID" value="MCQ5061536.1"/>
    <property type="molecule type" value="Genomic_DNA"/>
</dbReference>
<dbReference type="SUPFAM" id="SSF52540">
    <property type="entry name" value="P-loop containing nucleoside triphosphate hydrolases"/>
    <property type="match status" value="1"/>
</dbReference>
<dbReference type="InterPro" id="IPR027417">
    <property type="entry name" value="P-loop_NTPase"/>
</dbReference>
<dbReference type="Gene3D" id="3.40.50.300">
    <property type="entry name" value="P-loop containing nucleotide triphosphate hydrolases"/>
    <property type="match status" value="1"/>
</dbReference>
<protein>
    <submittedName>
        <fullName evidence="3">AAA family ATPase</fullName>
    </submittedName>
</protein>
<dbReference type="InterPro" id="IPR011704">
    <property type="entry name" value="ATPase_dyneun-rel_AAA"/>
</dbReference>
<organism evidence="3 4">
    <name type="scientific">Faecalibacillus intestinalis</name>
    <dbReference type="NCBI Taxonomy" id="1982626"/>
    <lineage>
        <taxon>Bacteria</taxon>
        <taxon>Bacillati</taxon>
        <taxon>Bacillota</taxon>
        <taxon>Erysipelotrichia</taxon>
        <taxon>Erysipelotrichales</taxon>
        <taxon>Coprobacillaceae</taxon>
        <taxon>Faecalibacillus</taxon>
    </lineage>
</organism>
<dbReference type="Pfam" id="PF07728">
    <property type="entry name" value="AAA_5"/>
    <property type="match status" value="1"/>
</dbReference>
<dbReference type="InterPro" id="IPR052934">
    <property type="entry name" value="Methyl-DNA_Rec/Restrict_Enz"/>
</dbReference>
<sequence>MAMTLRNESIEIIVPNSEAYKGAQIKGIKDSTVGGYYIQDDLEKKQDILNFFNDFKLDFEIDIPSVEKYVSTIKKKVYPSKVLFKGELSNLNSNLQMIKDKNGIIPKMCYTGRNGRYLSFVNDDITVNALRSLILGDITKLIIEKHSSKYIIKLELLENYQDKLFKRVDVNNANQLGKILKEYFNQNKKDGIHLFGFDYCYVIKKNNISIKDIIDISGIDESYEIEINNGINLRKLIDERNYLVDSPKPEKNRHIELNFNTGLHTKYEANRIFFGAPGTGKSHTLNEEKNDLLTNKNNYERVTFHPDYSYANFVGAYKPVSVYNFTTQKKEIEYKYVPGPFMRTLVKALKSGLSSHPEIHLLIIEEINRANVAAVFGDVFQLLDRKNNVSEYFIQTSEDMRKYLADEFNGNPNDFETIKVPDNMYIWATMNSADQGVYPMDTAFKRRWNFTYLGINNNENIINDKEITFNGKPCKWNNVRKSINNYLSLMNINEDKLIGPFFIKPEDITDDRFDEVFKNKVLMYLFEDAGKQRRNRLFKNKSNIYSLICKEYDEKKFDIFEDELLRILNDYKNSEVD</sequence>
<dbReference type="Pfam" id="PF24718">
    <property type="entry name" value="HTH_73"/>
    <property type="match status" value="1"/>
</dbReference>
<evidence type="ECO:0000259" key="1">
    <source>
        <dbReference type="Pfam" id="PF07728"/>
    </source>
</evidence>
<dbReference type="RefSeq" id="WP_158570314.1">
    <property type="nucleotide sequence ID" value="NZ_JAJDKX010000005.1"/>
</dbReference>
<dbReference type="Proteomes" id="UP001204814">
    <property type="component" value="Unassembled WGS sequence"/>
</dbReference>
<dbReference type="GO" id="GO:0005524">
    <property type="term" value="F:ATP binding"/>
    <property type="evidence" value="ECO:0007669"/>
    <property type="project" value="InterPro"/>
</dbReference>
<feature type="domain" description="ATPase dynein-related AAA" evidence="1">
    <location>
        <begin position="272"/>
        <end position="447"/>
    </location>
</feature>
<dbReference type="AlphaFoldDB" id="A0AAP2UIE7"/>
<feature type="domain" description="HTH-like" evidence="2">
    <location>
        <begin position="173"/>
        <end position="237"/>
    </location>
</feature>
<evidence type="ECO:0000313" key="4">
    <source>
        <dbReference type="Proteomes" id="UP001204814"/>
    </source>
</evidence>
<reference evidence="3" key="1">
    <citation type="submission" date="2022-06" db="EMBL/GenBank/DDBJ databases">
        <title>Isolation of gut microbiota from human fecal samples.</title>
        <authorList>
            <person name="Pamer E.G."/>
            <person name="Barat B."/>
            <person name="Waligurski E."/>
            <person name="Medina S."/>
            <person name="Paddock L."/>
            <person name="Mostad J."/>
        </authorList>
    </citation>
    <scope>NUCLEOTIDE SEQUENCE</scope>
    <source>
        <strain evidence="3">DFI.6.24</strain>
    </source>
</reference>
<evidence type="ECO:0000259" key="2">
    <source>
        <dbReference type="Pfam" id="PF24718"/>
    </source>
</evidence>
<proteinExistence type="predicted"/>
<name>A0AAP2UIE7_9FIRM</name>
<evidence type="ECO:0000313" key="3">
    <source>
        <dbReference type="EMBL" id="MCQ5061536.1"/>
    </source>
</evidence>
<dbReference type="InterPro" id="IPR056975">
    <property type="entry name" value="HTH_73"/>
</dbReference>
<gene>
    <name evidence="3" type="ORF">NE542_06775</name>
</gene>